<evidence type="ECO:0000256" key="6">
    <source>
        <dbReference type="ARBA" id="ARBA00022679"/>
    </source>
</evidence>
<dbReference type="Gene3D" id="1.10.287.130">
    <property type="match status" value="1"/>
</dbReference>
<evidence type="ECO:0000256" key="2">
    <source>
        <dbReference type="ARBA" id="ARBA00004496"/>
    </source>
</evidence>
<evidence type="ECO:0000256" key="4">
    <source>
        <dbReference type="ARBA" id="ARBA00022490"/>
    </source>
</evidence>
<dbReference type="CDD" id="cd00082">
    <property type="entry name" value="HisKA"/>
    <property type="match status" value="1"/>
</dbReference>
<dbReference type="FunFam" id="1.10.287.130:FF:000002">
    <property type="entry name" value="Two-component osmosensing histidine kinase"/>
    <property type="match status" value="1"/>
</dbReference>
<dbReference type="InterPro" id="IPR011006">
    <property type="entry name" value="CheY-like_superfamily"/>
</dbReference>
<dbReference type="Gene3D" id="3.30.565.10">
    <property type="entry name" value="Histidine kinase-like ATPase, C-terminal domain"/>
    <property type="match status" value="1"/>
</dbReference>
<feature type="modified residue" description="4-aspartylphosphate" evidence="13">
    <location>
        <position position="904"/>
    </location>
</feature>
<dbReference type="Pfam" id="PF00989">
    <property type="entry name" value="PAS"/>
    <property type="match status" value="1"/>
</dbReference>
<dbReference type="PROSITE" id="PS50110">
    <property type="entry name" value="RESPONSE_REGULATORY"/>
    <property type="match status" value="1"/>
</dbReference>
<comment type="catalytic activity">
    <reaction evidence="1">
        <text>ATP + protein L-histidine = ADP + protein N-phospho-L-histidine.</text>
        <dbReference type="EC" id="2.7.13.3"/>
    </reaction>
</comment>
<dbReference type="GO" id="GO:0005524">
    <property type="term" value="F:ATP binding"/>
    <property type="evidence" value="ECO:0007669"/>
    <property type="project" value="UniProtKB-KW"/>
</dbReference>
<keyword evidence="5 13" id="KW-0597">Phosphoprotein</keyword>
<dbReference type="GO" id="GO:0000155">
    <property type="term" value="F:phosphorelay sensor kinase activity"/>
    <property type="evidence" value="ECO:0007669"/>
    <property type="project" value="InterPro"/>
</dbReference>
<dbReference type="SUPFAM" id="SSF55785">
    <property type="entry name" value="PYP-like sensor domain (PAS domain)"/>
    <property type="match status" value="3"/>
</dbReference>
<evidence type="ECO:0000256" key="13">
    <source>
        <dbReference type="PROSITE-ProRule" id="PRU00169"/>
    </source>
</evidence>
<keyword evidence="4" id="KW-0963">Cytoplasm</keyword>
<evidence type="ECO:0000313" key="19">
    <source>
        <dbReference type="EMBL" id="AGW12441.1"/>
    </source>
</evidence>
<dbReference type="CDD" id="cd17546">
    <property type="entry name" value="REC_hyHK_CKI1_RcsC-like"/>
    <property type="match status" value="1"/>
</dbReference>
<reference evidence="19 20" key="1">
    <citation type="journal article" date="2013" name="J. Bacteriol.">
        <title>Roles of HynAB and Ech, the only two hydrogenases found in the model sulfate reducer Desulfovibrio gigas.</title>
        <authorList>
            <person name="Morais-Silva F.O."/>
            <person name="Santos C.I."/>
            <person name="Rodrigues R."/>
            <person name="Pereira I.A."/>
            <person name="Rodrigues-Pousada C."/>
        </authorList>
    </citation>
    <scope>NUCLEOTIDE SEQUENCE [LARGE SCALE GENOMIC DNA]</scope>
    <source>
        <strain evidence="20">ATCC 19364 / DSM 1382 / NCIMB 9332 / VKM B-1759</strain>
    </source>
</reference>
<dbReference type="AlphaFoldDB" id="T2G8H0"/>
<dbReference type="FunFam" id="3.30.450.20:FF:000099">
    <property type="entry name" value="Sensory box sensor histidine kinase"/>
    <property type="match status" value="1"/>
</dbReference>
<dbReference type="HOGENOM" id="CLU_000445_114_21_7"/>
<dbReference type="InterPro" id="IPR035965">
    <property type="entry name" value="PAS-like_dom_sf"/>
</dbReference>
<keyword evidence="10" id="KW-0902">Two-component regulatory system</keyword>
<dbReference type="Proteomes" id="UP000016587">
    <property type="component" value="Chromosome"/>
</dbReference>
<feature type="domain" description="Response regulatory" evidence="16">
    <location>
        <begin position="855"/>
        <end position="974"/>
    </location>
</feature>
<keyword evidence="7" id="KW-0547">Nucleotide-binding</keyword>
<organism evidence="19 20">
    <name type="scientific">Megalodesulfovibrio gigas (strain ATCC 19364 / DSM 1382 / NCIMB 9332 / VKM B-1759)</name>
    <name type="common">Desulfovibrio gigas</name>
    <dbReference type="NCBI Taxonomy" id="1121448"/>
    <lineage>
        <taxon>Bacteria</taxon>
        <taxon>Pseudomonadati</taxon>
        <taxon>Thermodesulfobacteriota</taxon>
        <taxon>Desulfovibrionia</taxon>
        <taxon>Desulfovibrionales</taxon>
        <taxon>Desulfovibrionaceae</taxon>
        <taxon>Megalodesulfovibrio</taxon>
    </lineage>
</organism>
<evidence type="ECO:0000256" key="3">
    <source>
        <dbReference type="ARBA" id="ARBA00012438"/>
    </source>
</evidence>
<feature type="domain" description="PAS" evidence="17">
    <location>
        <begin position="464"/>
        <end position="534"/>
    </location>
</feature>
<dbReference type="Pfam" id="PF08448">
    <property type="entry name" value="PAS_4"/>
    <property type="match status" value="1"/>
</dbReference>
<dbReference type="InterPro" id="IPR004358">
    <property type="entry name" value="Sig_transdc_His_kin-like_C"/>
</dbReference>
<dbReference type="Pfam" id="PF08447">
    <property type="entry name" value="PAS_3"/>
    <property type="match status" value="1"/>
</dbReference>
<keyword evidence="9" id="KW-0067">ATP-binding</keyword>
<feature type="transmembrane region" description="Helical" evidence="14">
    <location>
        <begin position="176"/>
        <end position="195"/>
    </location>
</feature>
<protein>
    <recommendedName>
        <fullName evidence="12">Sensory/regulatory protein RpfC</fullName>
        <ecNumber evidence="3">2.7.13.3</ecNumber>
    </recommendedName>
</protein>
<dbReference type="PANTHER" id="PTHR45339:SF5">
    <property type="entry name" value="HISTIDINE KINASE"/>
    <property type="match status" value="1"/>
</dbReference>
<evidence type="ECO:0000259" key="16">
    <source>
        <dbReference type="PROSITE" id="PS50110"/>
    </source>
</evidence>
<dbReference type="InterPro" id="IPR001610">
    <property type="entry name" value="PAC"/>
</dbReference>
<keyword evidence="14" id="KW-0812">Transmembrane</keyword>
<gene>
    <name evidence="19" type="ORF">DGI_0533</name>
</gene>
<feature type="domain" description="PAS" evidence="17">
    <location>
        <begin position="338"/>
        <end position="408"/>
    </location>
</feature>
<dbReference type="Gene3D" id="3.30.450.20">
    <property type="entry name" value="PAS domain"/>
    <property type="match status" value="3"/>
</dbReference>
<keyword evidence="8" id="KW-0418">Kinase</keyword>
<name>T2G8H0_MEGG1</name>
<dbReference type="GO" id="GO:0032991">
    <property type="term" value="C:protein-containing complex"/>
    <property type="evidence" value="ECO:0007669"/>
    <property type="project" value="UniProtKB-ARBA"/>
</dbReference>
<keyword evidence="6" id="KW-0808">Transferase</keyword>
<proteinExistence type="predicted"/>
<dbReference type="eggNOG" id="COG2202">
    <property type="taxonomic scope" value="Bacteria"/>
</dbReference>
<dbReference type="EMBL" id="CP006585">
    <property type="protein sequence ID" value="AGW12441.1"/>
    <property type="molecule type" value="Genomic_DNA"/>
</dbReference>
<dbReference type="PRINTS" id="PR00344">
    <property type="entry name" value="BCTRLSENSOR"/>
</dbReference>
<dbReference type="Pfam" id="PF00072">
    <property type="entry name" value="Response_reg"/>
    <property type="match status" value="1"/>
</dbReference>
<dbReference type="NCBIfam" id="TIGR00229">
    <property type="entry name" value="sensory_box"/>
    <property type="match status" value="3"/>
</dbReference>
<dbReference type="CDD" id="cd00130">
    <property type="entry name" value="PAS"/>
    <property type="match status" value="3"/>
</dbReference>
<dbReference type="PROSITE" id="PS50109">
    <property type="entry name" value="HIS_KIN"/>
    <property type="match status" value="1"/>
</dbReference>
<evidence type="ECO:0000256" key="8">
    <source>
        <dbReference type="ARBA" id="ARBA00022777"/>
    </source>
</evidence>
<dbReference type="InterPro" id="IPR001789">
    <property type="entry name" value="Sig_transdc_resp-reg_receiver"/>
</dbReference>
<dbReference type="SMART" id="SM00448">
    <property type="entry name" value="REC"/>
    <property type="match status" value="1"/>
</dbReference>
<dbReference type="RefSeq" id="WP_021759083.1">
    <property type="nucleotide sequence ID" value="NC_022444.1"/>
</dbReference>
<feature type="domain" description="PAC" evidence="18">
    <location>
        <begin position="411"/>
        <end position="463"/>
    </location>
</feature>
<comment type="subunit">
    <text evidence="11">At low DSF concentrations, interacts with RpfF.</text>
</comment>
<dbReference type="Gene3D" id="3.40.50.2300">
    <property type="match status" value="1"/>
</dbReference>
<evidence type="ECO:0000313" key="20">
    <source>
        <dbReference type="Proteomes" id="UP000016587"/>
    </source>
</evidence>
<dbReference type="EC" id="2.7.13.3" evidence="3"/>
<evidence type="ECO:0000256" key="11">
    <source>
        <dbReference type="ARBA" id="ARBA00064003"/>
    </source>
</evidence>
<dbReference type="InterPro" id="IPR013655">
    <property type="entry name" value="PAS_fold_3"/>
</dbReference>
<sequence length="988" mass="108350">MTAGPGTWLAWLHDRLLHHKLEVWGTVVLCALVCVSIAWLHMLHLNSLARATQGLQSIRLARMELARGMLAVALADSADSPFQLEQGMAQLRQAVQALERSSINAPQSSATLRFSLAQLQGSLAALQDPSVPQREKQTGLNIAYHALDRQAEALDVQGREDIAALALSLNREFRTALGISGGLLVGVVGLAILAGRARRHAESARRDMARRHEITLRSIGDGVIVADADGRVELLNPMAETLTGWTDAEARGRPLADVANIVPETNGQTVATIRDMLARGRSVSVLAPMLLASRDGTRRPVIHSVAPIRDGRGRPVGSVLVLRDRTEERQFQQALAESEQHYRTLANSGTALIWASDTEKLCTYFNDPWLRFTGRTLEEELGYGWVEGVHPEDLDRCIAIYAEAFDHREPFSMEYRLMHASGEYRWIVDSGGPRYDTQGEFLGYLGFCLDISERREAEAALRESEERFRTLADSAPEGIFIQIDGRFAYVNEVATRLFGAREQEELLGGHVPELFHPNCREQVCDRIRTLNQGQKQVPPAEEVILRLDGSSLDVEVAAVPFSLAGRNGALVFFHEVGSLKRAAEAMRQAKEAAESASLAKSEFLANMSHEIRTPLNGVLGMLQLMGTTSLTAEQQEYVTTALQSSRRLTRLLADILDLSRIESGKLSLQPAAFEVSGLEDAVRELFALAASEKGVALECHMAPDLPAVVVGDEARLRQILFNLVGNAVKFTQTGSVQLDMRPLPGRTDDTLRVLFCIRDTGIGMAESLLKTIFEPFSQAEAAYTRRFQGAGLGLSIVRKLVTLMEGELCIDSDDGRGTTAYLVLPFARLPLRDFQTGAATVRTQAQEDAYNGPPRVLFVEDDEVNSLAGVKLLEKLGYTPTAAMNGQEALELLAAHRFDVVLMDVQMPVLDGMATTRAIRTASRFRMQSRIPIIAMTAYAMTGDKDRFLAAGMDDYIAKPMDVDTLLRALERALSRSGASAAMPSAIM</sequence>
<feature type="transmembrane region" description="Helical" evidence="14">
    <location>
        <begin position="23"/>
        <end position="43"/>
    </location>
</feature>
<dbReference type="PROSITE" id="PS50112">
    <property type="entry name" value="PAS"/>
    <property type="match status" value="3"/>
</dbReference>
<dbReference type="PROSITE" id="PS50113">
    <property type="entry name" value="PAC"/>
    <property type="match status" value="2"/>
</dbReference>
<dbReference type="PANTHER" id="PTHR45339">
    <property type="entry name" value="HYBRID SIGNAL TRANSDUCTION HISTIDINE KINASE J"/>
    <property type="match status" value="1"/>
</dbReference>
<evidence type="ECO:0000256" key="14">
    <source>
        <dbReference type="SAM" id="Phobius"/>
    </source>
</evidence>
<dbReference type="InterPro" id="IPR013656">
    <property type="entry name" value="PAS_4"/>
</dbReference>
<dbReference type="OrthoDB" id="5383323at2"/>
<keyword evidence="14" id="KW-0472">Membrane</keyword>
<dbReference type="SUPFAM" id="SSF47384">
    <property type="entry name" value="Homodimeric domain of signal transducing histidine kinase"/>
    <property type="match status" value="1"/>
</dbReference>
<reference evidence="20" key="2">
    <citation type="submission" date="2013-07" db="EMBL/GenBank/DDBJ databases">
        <authorList>
            <person name="Morais-Silva F.O."/>
            <person name="Rezende A.M."/>
            <person name="Pimentel C."/>
            <person name="Resende D.M."/>
            <person name="Santos C.I."/>
            <person name="Clemente C."/>
            <person name="de Oliveira L.M."/>
            <person name="da Silva S.M."/>
            <person name="Costa D.A."/>
            <person name="Varela-Raposo A."/>
            <person name="Horacio E.C.A."/>
            <person name="Matos M."/>
            <person name="Flores O."/>
            <person name="Ruiz J.C."/>
            <person name="Rodrigues-Pousada C."/>
        </authorList>
    </citation>
    <scope>NUCLEOTIDE SEQUENCE [LARGE SCALE GENOMIC DNA]</scope>
    <source>
        <strain evidence="20">ATCC 19364 / DSM 1382 / NCIMB 9332 / VKM B-1759</strain>
    </source>
</reference>
<dbReference type="KEGG" id="dgg:DGI_0533"/>
<evidence type="ECO:0000259" key="18">
    <source>
        <dbReference type="PROSITE" id="PS50113"/>
    </source>
</evidence>
<evidence type="ECO:0000256" key="12">
    <source>
        <dbReference type="ARBA" id="ARBA00068150"/>
    </source>
</evidence>
<evidence type="ECO:0000259" key="17">
    <source>
        <dbReference type="PROSITE" id="PS50112"/>
    </source>
</evidence>
<dbReference type="SMART" id="SM00387">
    <property type="entry name" value="HATPase_c"/>
    <property type="match status" value="1"/>
</dbReference>
<evidence type="ECO:0000256" key="5">
    <source>
        <dbReference type="ARBA" id="ARBA00022553"/>
    </source>
</evidence>
<dbReference type="InterPro" id="IPR000014">
    <property type="entry name" value="PAS"/>
</dbReference>
<evidence type="ECO:0000256" key="10">
    <source>
        <dbReference type="ARBA" id="ARBA00023012"/>
    </source>
</evidence>
<evidence type="ECO:0000256" key="7">
    <source>
        <dbReference type="ARBA" id="ARBA00022741"/>
    </source>
</evidence>
<evidence type="ECO:0000259" key="15">
    <source>
        <dbReference type="PROSITE" id="PS50109"/>
    </source>
</evidence>
<dbReference type="InterPro" id="IPR003661">
    <property type="entry name" value="HisK_dim/P_dom"/>
</dbReference>
<dbReference type="STRING" id="1121448.DGI_0533"/>
<dbReference type="InterPro" id="IPR000700">
    <property type="entry name" value="PAS-assoc_C"/>
</dbReference>
<dbReference type="Pfam" id="PF00512">
    <property type="entry name" value="HisKA"/>
    <property type="match status" value="1"/>
</dbReference>
<keyword evidence="20" id="KW-1185">Reference proteome</keyword>
<dbReference type="InterPro" id="IPR036097">
    <property type="entry name" value="HisK_dim/P_sf"/>
</dbReference>
<dbReference type="SUPFAM" id="SSF55874">
    <property type="entry name" value="ATPase domain of HSP90 chaperone/DNA topoisomerase II/histidine kinase"/>
    <property type="match status" value="1"/>
</dbReference>
<keyword evidence="14" id="KW-1133">Transmembrane helix</keyword>
<dbReference type="eggNOG" id="COG5002">
    <property type="taxonomic scope" value="Bacteria"/>
</dbReference>
<dbReference type="SMART" id="SM00388">
    <property type="entry name" value="HisKA"/>
    <property type="match status" value="1"/>
</dbReference>
<feature type="domain" description="Histidine kinase" evidence="15">
    <location>
        <begin position="606"/>
        <end position="828"/>
    </location>
</feature>
<accession>T2G8H0</accession>
<dbReference type="FunFam" id="3.30.565.10:FF:000010">
    <property type="entry name" value="Sensor histidine kinase RcsC"/>
    <property type="match status" value="1"/>
</dbReference>
<dbReference type="InterPro" id="IPR036890">
    <property type="entry name" value="HATPase_C_sf"/>
</dbReference>
<evidence type="ECO:0000256" key="1">
    <source>
        <dbReference type="ARBA" id="ARBA00000085"/>
    </source>
</evidence>
<dbReference type="SUPFAM" id="SSF52172">
    <property type="entry name" value="CheY-like"/>
    <property type="match status" value="1"/>
</dbReference>
<dbReference type="GO" id="GO:0005737">
    <property type="term" value="C:cytoplasm"/>
    <property type="evidence" value="ECO:0007669"/>
    <property type="project" value="UniProtKB-SubCell"/>
</dbReference>
<dbReference type="SMART" id="SM00086">
    <property type="entry name" value="PAC"/>
    <property type="match status" value="2"/>
</dbReference>
<dbReference type="InterPro" id="IPR005467">
    <property type="entry name" value="His_kinase_dom"/>
</dbReference>
<dbReference type="GO" id="GO:0006355">
    <property type="term" value="P:regulation of DNA-templated transcription"/>
    <property type="evidence" value="ECO:0007669"/>
    <property type="project" value="InterPro"/>
</dbReference>
<evidence type="ECO:0000256" key="9">
    <source>
        <dbReference type="ARBA" id="ARBA00022840"/>
    </source>
</evidence>
<dbReference type="PATRIC" id="fig|1121448.10.peg.527"/>
<dbReference type="InterPro" id="IPR013767">
    <property type="entry name" value="PAS_fold"/>
</dbReference>
<feature type="domain" description="PAS" evidence="17">
    <location>
        <begin position="208"/>
        <end position="280"/>
    </location>
</feature>
<feature type="domain" description="PAC" evidence="18">
    <location>
        <begin position="285"/>
        <end position="337"/>
    </location>
</feature>
<comment type="subcellular location">
    <subcellularLocation>
        <location evidence="2">Cytoplasm</location>
    </subcellularLocation>
</comment>
<dbReference type="InterPro" id="IPR003594">
    <property type="entry name" value="HATPase_dom"/>
</dbReference>
<dbReference type="Pfam" id="PF02518">
    <property type="entry name" value="HATPase_c"/>
    <property type="match status" value="1"/>
</dbReference>
<dbReference type="SMART" id="SM00091">
    <property type="entry name" value="PAS"/>
    <property type="match status" value="3"/>
</dbReference>
<dbReference type="CDD" id="cd16922">
    <property type="entry name" value="HATPase_EvgS-ArcB-TorS-like"/>
    <property type="match status" value="1"/>
</dbReference>